<dbReference type="Proteomes" id="UP001174909">
    <property type="component" value="Unassembled WGS sequence"/>
</dbReference>
<evidence type="ECO:0000256" key="4">
    <source>
        <dbReference type="ARBA" id="ARBA00022801"/>
    </source>
</evidence>
<reference evidence="8" key="1">
    <citation type="submission" date="2023-03" db="EMBL/GenBank/DDBJ databases">
        <authorList>
            <person name="Steffen K."/>
            <person name="Cardenas P."/>
        </authorList>
    </citation>
    <scope>NUCLEOTIDE SEQUENCE</scope>
</reference>
<keyword evidence="4" id="KW-0378">Hydrolase</keyword>
<comment type="similarity">
    <text evidence="2">Belongs to the sulfatase family.</text>
</comment>
<evidence type="ECO:0000313" key="9">
    <source>
        <dbReference type="Proteomes" id="UP001174909"/>
    </source>
</evidence>
<feature type="domain" description="Sulfatase N-terminal" evidence="7">
    <location>
        <begin position="24"/>
        <end position="123"/>
    </location>
</feature>
<dbReference type="InterPro" id="IPR000917">
    <property type="entry name" value="Sulfatase_N"/>
</dbReference>
<dbReference type="InterPro" id="IPR017850">
    <property type="entry name" value="Alkaline_phosphatase_core_sf"/>
</dbReference>
<dbReference type="PROSITE" id="PS51257">
    <property type="entry name" value="PROKAR_LIPOPROTEIN"/>
    <property type="match status" value="1"/>
</dbReference>
<keyword evidence="5" id="KW-0325">Glycoprotein</keyword>
<keyword evidence="3 6" id="KW-0732">Signal</keyword>
<evidence type="ECO:0000313" key="8">
    <source>
        <dbReference type="EMBL" id="CAI7990521.1"/>
    </source>
</evidence>
<comment type="caution">
    <text evidence="8">The sequence shown here is derived from an EMBL/GenBank/DDBJ whole genome shotgun (WGS) entry which is preliminary data.</text>
</comment>
<dbReference type="PANTHER" id="PTHR43108">
    <property type="entry name" value="N-ACETYLGLUCOSAMINE-6-SULFATASE FAMILY MEMBER"/>
    <property type="match status" value="1"/>
</dbReference>
<feature type="chain" id="PRO_5041240528" evidence="6">
    <location>
        <begin position="20"/>
        <end position="148"/>
    </location>
</feature>
<sequence>MVATARDLFLFLQLTALLGSCRQPNMILLLTDDQDLMLGGNEPMPYTRNLISTGGARLNNFFVNTPVCCPSRATILTGKYAHNWHTTSPGACMHMNVTSPTFKKSTIGVHMQALGYTTGMFGKLVNPEGMDQYCKPPNPRLYLDSTTF</sequence>
<comment type="cofactor">
    <cofactor evidence="1">
        <name>Ca(2+)</name>
        <dbReference type="ChEBI" id="CHEBI:29108"/>
    </cofactor>
</comment>
<evidence type="ECO:0000256" key="5">
    <source>
        <dbReference type="ARBA" id="ARBA00023180"/>
    </source>
</evidence>
<dbReference type="EMBL" id="CASHTH010000074">
    <property type="protein sequence ID" value="CAI7990521.1"/>
    <property type="molecule type" value="Genomic_DNA"/>
</dbReference>
<evidence type="ECO:0000259" key="7">
    <source>
        <dbReference type="Pfam" id="PF00884"/>
    </source>
</evidence>
<feature type="signal peptide" evidence="6">
    <location>
        <begin position="1"/>
        <end position="19"/>
    </location>
</feature>
<proteinExistence type="inferred from homology"/>
<dbReference type="PANTHER" id="PTHR43108:SF8">
    <property type="entry name" value="SD21168P"/>
    <property type="match status" value="1"/>
</dbReference>
<protein>
    <submittedName>
        <fullName evidence="8">Extracellular sulfatase Sulf-2</fullName>
    </submittedName>
</protein>
<name>A0AA35QTJ2_GEOBA</name>
<evidence type="ECO:0000256" key="2">
    <source>
        <dbReference type="ARBA" id="ARBA00008779"/>
    </source>
</evidence>
<gene>
    <name evidence="8" type="ORF">GBAR_LOCUS497</name>
</gene>
<evidence type="ECO:0000256" key="3">
    <source>
        <dbReference type="ARBA" id="ARBA00022729"/>
    </source>
</evidence>
<dbReference type="PROSITE" id="PS00523">
    <property type="entry name" value="SULFATASE_1"/>
    <property type="match status" value="1"/>
</dbReference>
<dbReference type="GO" id="GO:0008449">
    <property type="term" value="F:N-acetylglucosamine-6-sulfatase activity"/>
    <property type="evidence" value="ECO:0007669"/>
    <property type="project" value="TreeGrafter"/>
</dbReference>
<dbReference type="SUPFAM" id="SSF53649">
    <property type="entry name" value="Alkaline phosphatase-like"/>
    <property type="match status" value="1"/>
</dbReference>
<dbReference type="Pfam" id="PF00884">
    <property type="entry name" value="Sulfatase"/>
    <property type="match status" value="1"/>
</dbReference>
<dbReference type="AlphaFoldDB" id="A0AA35QTJ2"/>
<keyword evidence="9" id="KW-1185">Reference proteome</keyword>
<dbReference type="GO" id="GO:0005539">
    <property type="term" value="F:glycosaminoglycan binding"/>
    <property type="evidence" value="ECO:0007669"/>
    <property type="project" value="TreeGrafter"/>
</dbReference>
<dbReference type="InterPro" id="IPR024607">
    <property type="entry name" value="Sulfatase_CS"/>
</dbReference>
<dbReference type="Gene3D" id="3.40.720.10">
    <property type="entry name" value="Alkaline Phosphatase, subunit A"/>
    <property type="match status" value="1"/>
</dbReference>
<evidence type="ECO:0000256" key="6">
    <source>
        <dbReference type="SAM" id="SignalP"/>
    </source>
</evidence>
<accession>A0AA35QTJ2</accession>
<organism evidence="8 9">
    <name type="scientific">Geodia barretti</name>
    <name type="common">Barrett's horny sponge</name>
    <dbReference type="NCBI Taxonomy" id="519541"/>
    <lineage>
        <taxon>Eukaryota</taxon>
        <taxon>Metazoa</taxon>
        <taxon>Porifera</taxon>
        <taxon>Demospongiae</taxon>
        <taxon>Heteroscleromorpha</taxon>
        <taxon>Tetractinellida</taxon>
        <taxon>Astrophorina</taxon>
        <taxon>Geodiidae</taxon>
        <taxon>Geodia</taxon>
    </lineage>
</organism>
<evidence type="ECO:0000256" key="1">
    <source>
        <dbReference type="ARBA" id="ARBA00001913"/>
    </source>
</evidence>